<accession>A0A0E9QGC4</accession>
<dbReference type="EMBL" id="GBXM01093409">
    <property type="protein sequence ID" value="JAH15168.1"/>
    <property type="molecule type" value="Transcribed_RNA"/>
</dbReference>
<dbReference type="AlphaFoldDB" id="A0A0E9QGC4"/>
<proteinExistence type="predicted"/>
<reference evidence="1" key="2">
    <citation type="journal article" date="2015" name="Fish Shellfish Immunol.">
        <title>Early steps in the European eel (Anguilla anguilla)-Vibrio vulnificus interaction in the gills: Role of the RtxA13 toxin.</title>
        <authorList>
            <person name="Callol A."/>
            <person name="Pajuelo D."/>
            <person name="Ebbesson L."/>
            <person name="Teles M."/>
            <person name="MacKenzie S."/>
            <person name="Amaro C."/>
        </authorList>
    </citation>
    <scope>NUCLEOTIDE SEQUENCE</scope>
</reference>
<reference evidence="1" key="1">
    <citation type="submission" date="2014-11" db="EMBL/GenBank/DDBJ databases">
        <authorList>
            <person name="Amaro Gonzalez C."/>
        </authorList>
    </citation>
    <scope>NUCLEOTIDE SEQUENCE</scope>
</reference>
<protein>
    <submittedName>
        <fullName evidence="1">Uncharacterized protein</fullName>
    </submittedName>
</protein>
<name>A0A0E9QGC4_ANGAN</name>
<evidence type="ECO:0000313" key="1">
    <source>
        <dbReference type="EMBL" id="JAH15168.1"/>
    </source>
</evidence>
<organism evidence="1">
    <name type="scientific">Anguilla anguilla</name>
    <name type="common">European freshwater eel</name>
    <name type="synonym">Muraena anguilla</name>
    <dbReference type="NCBI Taxonomy" id="7936"/>
    <lineage>
        <taxon>Eukaryota</taxon>
        <taxon>Metazoa</taxon>
        <taxon>Chordata</taxon>
        <taxon>Craniata</taxon>
        <taxon>Vertebrata</taxon>
        <taxon>Euteleostomi</taxon>
        <taxon>Actinopterygii</taxon>
        <taxon>Neopterygii</taxon>
        <taxon>Teleostei</taxon>
        <taxon>Anguilliformes</taxon>
        <taxon>Anguillidae</taxon>
        <taxon>Anguilla</taxon>
    </lineage>
</organism>
<sequence length="36" mass="4275">MIFSVCISMLKICLKILRKNNMLHKPRPEKKHPTLL</sequence>